<dbReference type="Gene3D" id="3.40.50.1700">
    <property type="entry name" value="Glycoside hydrolase family 3 C-terminal domain"/>
    <property type="match status" value="1"/>
</dbReference>
<dbReference type="PANTHER" id="PTHR30620:SF16">
    <property type="entry name" value="LYSOSOMAL BETA GLUCOSIDASE"/>
    <property type="match status" value="1"/>
</dbReference>
<dbReference type="InterPro" id="IPR051915">
    <property type="entry name" value="Cellulose_Degrad_GH3"/>
</dbReference>
<dbReference type="Pfam" id="PF00933">
    <property type="entry name" value="Glyco_hydro_3"/>
    <property type="match status" value="1"/>
</dbReference>
<evidence type="ECO:0000256" key="1">
    <source>
        <dbReference type="ARBA" id="ARBA00000448"/>
    </source>
</evidence>
<keyword evidence="4" id="KW-0732">Signal</keyword>
<dbReference type="SUPFAM" id="SSF52279">
    <property type="entry name" value="Beta-D-glucan exohydrolase, C-terminal domain"/>
    <property type="match status" value="1"/>
</dbReference>
<dbReference type="Gene3D" id="3.20.20.300">
    <property type="entry name" value="Glycoside hydrolase, family 3, N-terminal domain"/>
    <property type="match status" value="1"/>
</dbReference>
<dbReference type="InterPro" id="IPR036881">
    <property type="entry name" value="Glyco_hydro_3_C_sf"/>
</dbReference>
<evidence type="ECO:0000313" key="9">
    <source>
        <dbReference type="Proteomes" id="UP001056426"/>
    </source>
</evidence>
<evidence type="ECO:0000256" key="2">
    <source>
        <dbReference type="ARBA" id="ARBA00005336"/>
    </source>
</evidence>
<name>A0A9J6ZQG2_9BACT</name>
<dbReference type="SMR" id="A0A9J6ZQG2"/>
<dbReference type="GO" id="GO:0008422">
    <property type="term" value="F:beta-glucosidase activity"/>
    <property type="evidence" value="ECO:0007669"/>
    <property type="project" value="UniProtKB-EC"/>
</dbReference>
<evidence type="ECO:0000256" key="5">
    <source>
        <dbReference type="ARBA" id="ARBA00022801"/>
    </source>
</evidence>
<dbReference type="Pfam" id="PF14310">
    <property type="entry name" value="Fn3-like"/>
    <property type="match status" value="1"/>
</dbReference>
<evidence type="ECO:0000256" key="6">
    <source>
        <dbReference type="ARBA" id="ARBA00023295"/>
    </source>
</evidence>
<keyword evidence="9" id="KW-1185">Reference proteome</keyword>
<dbReference type="EC" id="3.2.1.21" evidence="3"/>
<dbReference type="GO" id="GO:0009251">
    <property type="term" value="P:glucan catabolic process"/>
    <property type="evidence" value="ECO:0007669"/>
    <property type="project" value="TreeGrafter"/>
</dbReference>
<dbReference type="InterPro" id="IPR017853">
    <property type="entry name" value="GH"/>
</dbReference>
<evidence type="ECO:0000313" key="8">
    <source>
        <dbReference type="EMBL" id="URW80114.1"/>
    </source>
</evidence>
<dbReference type="RefSeq" id="WP_250724230.1">
    <property type="nucleotide sequence ID" value="NZ_CP098400.1"/>
</dbReference>
<dbReference type="PRINTS" id="PR00133">
    <property type="entry name" value="GLHYDRLASE3"/>
</dbReference>
<feature type="domain" description="Fibronectin type III-like" evidence="7">
    <location>
        <begin position="692"/>
        <end position="761"/>
    </location>
</feature>
<proteinExistence type="inferred from homology"/>
<sequence>MRLHQLLIISATLVMFACNPKPQVAPVIDKDPAIERKVEDLLSKMTLDEKIGQMTQLSIDVMWDREARRAGTFKFDEAILDSVIVKYKVGSILNIPGVAQTPERWNEIISVLQQKSIDATGIPCLYGLDQNHGASYTMGAIMFPQPINMAASFNRDLVHEAAVITAYETRASSVPWTFNPTLDLGRDPRWSRLWENYGEDAFVNAEMGRVATLGMQGKDPNHVGRENIAVCVKHYMGYGVPVSGKDRTPAIISPSDLRDKHFAPYLASIQAGALSIMVNSGSVNGVPVHANYQLLTQWLKEELNWDGLIVTDWADINNLFNREKVAANKKEAIKMAINAGIDMSMDPYSWDFCVLLKELVEEGQVSMERIDDAARRVLRLKFRLGLFEESLHDPKSYPLFGSTEHYNVAVKAAEESMILLKNKDNILPLTKGTKILVTGPNANSMRTLNGGWTYTWQGERTDIFTGEYNTLLEGLAAKFGAGNIIYEPGVTYKDGANWWEENTPEIDKAVSAAAKADVIVVCVGENSYCETPGNLTDLTMSANQRELVKALAKTGKPIVLVLNQGRPRIIKDIEPLASAIVYTLLPGNAGGDAFANLISGEANFSGKLPFTYPLEVNSLTTYDYKVSEESDTMEGAYNYNASRSLQWPFGYGLSYTTFRYGDLKVNKENFTADDELVFEVEVTNTGKVKGKEAVLLYSTDLVASIVPDARRLRAFEKVELEPGQTRTVKLALKGKDLAFVGFDGKWILEEGDFEINVGDKKLTLRCTKTKKWDTPNR</sequence>
<reference evidence="8" key="1">
    <citation type="submission" date="2022-05" db="EMBL/GenBank/DDBJ databases">
        <authorList>
            <person name="Sun X."/>
        </authorList>
    </citation>
    <scope>NUCLEOTIDE SEQUENCE</scope>
    <source>
        <strain evidence="8">Ai-910</strain>
    </source>
</reference>
<keyword evidence="5 8" id="KW-0378">Hydrolase</keyword>
<dbReference type="InterPro" id="IPR036962">
    <property type="entry name" value="Glyco_hydro_3_N_sf"/>
</dbReference>
<dbReference type="InterPro" id="IPR001764">
    <property type="entry name" value="Glyco_hydro_3_N"/>
</dbReference>
<protein>
    <recommendedName>
        <fullName evidence="3">beta-glucosidase</fullName>
        <ecNumber evidence="3">3.2.1.21</ecNumber>
    </recommendedName>
</protein>
<dbReference type="Proteomes" id="UP001056426">
    <property type="component" value="Chromosome"/>
</dbReference>
<dbReference type="SMART" id="SM01217">
    <property type="entry name" value="Fn3_like"/>
    <property type="match status" value="1"/>
</dbReference>
<dbReference type="SUPFAM" id="SSF51445">
    <property type="entry name" value="(Trans)glycosidases"/>
    <property type="match status" value="1"/>
</dbReference>
<evidence type="ECO:0000256" key="3">
    <source>
        <dbReference type="ARBA" id="ARBA00012744"/>
    </source>
</evidence>
<comment type="similarity">
    <text evidence="2">Belongs to the glycosyl hydrolase 3 family.</text>
</comment>
<dbReference type="Pfam" id="PF01915">
    <property type="entry name" value="Glyco_hydro_3_C"/>
    <property type="match status" value="1"/>
</dbReference>
<gene>
    <name evidence="8" type="ORF">M9189_01905</name>
</gene>
<evidence type="ECO:0000256" key="4">
    <source>
        <dbReference type="ARBA" id="ARBA00022729"/>
    </source>
</evidence>
<dbReference type="AlphaFoldDB" id="A0A9J6ZQG2"/>
<dbReference type="InterPro" id="IPR013783">
    <property type="entry name" value="Ig-like_fold"/>
</dbReference>
<dbReference type="FunFam" id="3.20.20.300:FF:000007">
    <property type="entry name" value="Lysosomal beta glucosidase"/>
    <property type="match status" value="1"/>
</dbReference>
<dbReference type="PANTHER" id="PTHR30620">
    <property type="entry name" value="PERIPLASMIC BETA-GLUCOSIDASE-RELATED"/>
    <property type="match status" value="1"/>
</dbReference>
<comment type="catalytic activity">
    <reaction evidence="1">
        <text>Hydrolysis of terminal, non-reducing beta-D-glucosyl residues with release of beta-D-glucose.</text>
        <dbReference type="EC" id="3.2.1.21"/>
    </reaction>
</comment>
<reference evidence="8" key="2">
    <citation type="submission" date="2022-06" db="EMBL/GenBank/DDBJ databases">
        <title>Xiashengella guii gen. nov. sp. nov., a bacterium isolated form anaerobic digestion tank.</title>
        <authorList>
            <person name="Huang H."/>
        </authorList>
    </citation>
    <scope>NUCLEOTIDE SEQUENCE</scope>
    <source>
        <strain evidence="8">Ai-910</strain>
    </source>
</reference>
<dbReference type="EMBL" id="CP098400">
    <property type="protein sequence ID" value="URW80114.1"/>
    <property type="molecule type" value="Genomic_DNA"/>
</dbReference>
<keyword evidence="6" id="KW-0326">Glycosidase</keyword>
<dbReference type="PROSITE" id="PS51257">
    <property type="entry name" value="PROKAR_LIPOPROTEIN"/>
    <property type="match status" value="1"/>
</dbReference>
<dbReference type="InterPro" id="IPR002772">
    <property type="entry name" value="Glyco_hydro_3_C"/>
</dbReference>
<dbReference type="KEGG" id="alkq:M9189_01905"/>
<dbReference type="InterPro" id="IPR026891">
    <property type="entry name" value="Fn3-like"/>
</dbReference>
<dbReference type="FunFam" id="2.60.40.10:FF:000495">
    <property type="entry name" value="Periplasmic beta-glucosidase"/>
    <property type="match status" value="1"/>
</dbReference>
<dbReference type="Gene3D" id="2.60.40.10">
    <property type="entry name" value="Immunoglobulins"/>
    <property type="match status" value="1"/>
</dbReference>
<evidence type="ECO:0000259" key="7">
    <source>
        <dbReference type="SMART" id="SM01217"/>
    </source>
</evidence>
<organism evidence="8 9">
    <name type="scientific">Xiashengella succiniciproducens</name>
    <dbReference type="NCBI Taxonomy" id="2949635"/>
    <lineage>
        <taxon>Bacteria</taxon>
        <taxon>Pseudomonadati</taxon>
        <taxon>Bacteroidota</taxon>
        <taxon>Bacteroidia</taxon>
        <taxon>Marinilabiliales</taxon>
        <taxon>Marinilabiliaceae</taxon>
        <taxon>Xiashengella</taxon>
    </lineage>
</organism>
<accession>A0A9J6ZQG2</accession>